<sequence>MNQPTKSSSVTGFVVEDRSGARLLTITVPGVVVRLLTVVPVAVAVLAVHRVAPGTPWWPSVLVVLLAVVAAEVPDSGAGLVTLGGLVGWWLVAVPEPSAGWTFVVACCGLVFHLALAHAAAGPRGCAPSAAVVGRLAARCGGLLAVTGAVAVVAAAAEEWGEPPVVLVALTLALAGALPWLVVWRVR</sequence>
<evidence type="ECO:0000256" key="1">
    <source>
        <dbReference type="SAM" id="Phobius"/>
    </source>
</evidence>
<keyword evidence="3" id="KW-1185">Reference proteome</keyword>
<reference evidence="2 3" key="1">
    <citation type="submission" date="2019-09" db="EMBL/GenBank/DDBJ databases">
        <title>Nocardioides panacisoli sp. nov., isolated from the soil of a ginseng field.</title>
        <authorList>
            <person name="Cho C."/>
        </authorList>
    </citation>
    <scope>NUCLEOTIDE SEQUENCE [LARGE SCALE GENOMIC DNA]</scope>
    <source>
        <strain evidence="2 3">BN140041</strain>
    </source>
</reference>
<protein>
    <submittedName>
        <fullName evidence="2">Uncharacterized protein</fullName>
    </submittedName>
</protein>
<feature type="transmembrane region" description="Helical" evidence="1">
    <location>
        <begin position="163"/>
        <end position="184"/>
    </location>
</feature>
<feature type="transmembrane region" description="Helical" evidence="1">
    <location>
        <begin position="136"/>
        <end position="157"/>
    </location>
</feature>
<evidence type="ECO:0000313" key="3">
    <source>
        <dbReference type="Proteomes" id="UP000324351"/>
    </source>
</evidence>
<evidence type="ECO:0000313" key="2">
    <source>
        <dbReference type="EMBL" id="KAA1425609.1"/>
    </source>
</evidence>
<dbReference type="RefSeq" id="WP_149751795.1">
    <property type="nucleotide sequence ID" value="NZ_VUJW01000011.1"/>
</dbReference>
<keyword evidence="1" id="KW-0812">Transmembrane</keyword>
<accession>A0A5B1M0I1</accession>
<keyword evidence="1" id="KW-0472">Membrane</keyword>
<feature type="transmembrane region" description="Helical" evidence="1">
    <location>
        <begin position="31"/>
        <end position="49"/>
    </location>
</feature>
<dbReference type="EMBL" id="VUJW01000011">
    <property type="protein sequence ID" value="KAA1425609.1"/>
    <property type="molecule type" value="Genomic_DNA"/>
</dbReference>
<feature type="transmembrane region" description="Helical" evidence="1">
    <location>
        <begin position="98"/>
        <end position="116"/>
    </location>
</feature>
<comment type="caution">
    <text evidence="2">The sequence shown here is derived from an EMBL/GenBank/DDBJ whole genome shotgun (WGS) entry which is preliminary data.</text>
</comment>
<dbReference type="AlphaFoldDB" id="A0A5B1M0I1"/>
<keyword evidence="1" id="KW-1133">Transmembrane helix</keyword>
<name>A0A5B1M0I1_9ACTN</name>
<gene>
    <name evidence="2" type="ORF">F0U47_17620</name>
</gene>
<dbReference type="Proteomes" id="UP000324351">
    <property type="component" value="Unassembled WGS sequence"/>
</dbReference>
<proteinExistence type="predicted"/>
<feature type="transmembrane region" description="Helical" evidence="1">
    <location>
        <begin position="61"/>
        <end position="92"/>
    </location>
</feature>
<reference evidence="2 3" key="2">
    <citation type="submission" date="2019-09" db="EMBL/GenBank/DDBJ databases">
        <authorList>
            <person name="Jin C."/>
        </authorList>
    </citation>
    <scope>NUCLEOTIDE SEQUENCE [LARGE SCALE GENOMIC DNA]</scope>
    <source>
        <strain evidence="2 3">BN140041</strain>
    </source>
</reference>
<organism evidence="2 3">
    <name type="scientific">Nocardioides antri</name>
    <dbReference type="NCBI Taxonomy" id="2607659"/>
    <lineage>
        <taxon>Bacteria</taxon>
        <taxon>Bacillati</taxon>
        <taxon>Actinomycetota</taxon>
        <taxon>Actinomycetes</taxon>
        <taxon>Propionibacteriales</taxon>
        <taxon>Nocardioidaceae</taxon>
        <taxon>Nocardioides</taxon>
    </lineage>
</organism>